<dbReference type="InterPro" id="IPR023408">
    <property type="entry name" value="MscS_beta-dom_sf"/>
</dbReference>
<proteinExistence type="predicted"/>
<evidence type="ECO:0000313" key="9">
    <source>
        <dbReference type="Proteomes" id="UP000078240"/>
    </source>
</evidence>
<dbReference type="InterPro" id="IPR058650">
    <property type="entry name" value="Msy1/2-like"/>
</dbReference>
<keyword evidence="8" id="KW-0808">Transferase</keyword>
<dbReference type="InterPro" id="IPR010920">
    <property type="entry name" value="LSM_dom_sf"/>
</dbReference>
<feature type="compositionally biased region" description="Basic and acidic residues" evidence="5">
    <location>
        <begin position="737"/>
        <end position="746"/>
    </location>
</feature>
<dbReference type="PANTHER" id="PTHR31323:SF14">
    <property type="entry name" value="MECHANOSENSITIVE ION CHANNEL PROTEIN MSY2"/>
    <property type="match status" value="1"/>
</dbReference>
<dbReference type="SUPFAM" id="SSF47473">
    <property type="entry name" value="EF-hand"/>
    <property type="match status" value="1"/>
</dbReference>
<dbReference type="InterPro" id="IPR002048">
    <property type="entry name" value="EF_hand_dom"/>
</dbReference>
<accession>A0A179GRM5</accession>
<feature type="transmembrane region" description="Helical" evidence="6">
    <location>
        <begin position="474"/>
        <end position="495"/>
    </location>
</feature>
<feature type="region of interest" description="Disordered" evidence="5">
    <location>
        <begin position="717"/>
        <end position="893"/>
    </location>
</feature>
<dbReference type="PANTHER" id="PTHR31323">
    <property type="entry name" value="MECHANOSENSITIVE ION CHANNEL PROTEIN MSY2"/>
    <property type="match status" value="1"/>
</dbReference>
<feature type="transmembrane region" description="Helical" evidence="6">
    <location>
        <begin position="166"/>
        <end position="187"/>
    </location>
</feature>
<feature type="region of interest" description="Disordered" evidence="5">
    <location>
        <begin position="1"/>
        <end position="89"/>
    </location>
</feature>
<comment type="subcellular location">
    <subcellularLocation>
        <location evidence="1">Membrane</location>
    </subcellularLocation>
</comment>
<feature type="compositionally biased region" description="Polar residues" evidence="5">
    <location>
        <begin position="51"/>
        <end position="63"/>
    </location>
</feature>
<feature type="domain" description="EF-hand" evidence="7">
    <location>
        <begin position="422"/>
        <end position="457"/>
    </location>
</feature>
<dbReference type="GO" id="GO:0005262">
    <property type="term" value="F:calcium channel activity"/>
    <property type="evidence" value="ECO:0007669"/>
    <property type="project" value="TreeGrafter"/>
</dbReference>
<protein>
    <submittedName>
        <fullName evidence="8">Serine/threonine protein kinase</fullName>
    </submittedName>
</protein>
<dbReference type="Pfam" id="PF00924">
    <property type="entry name" value="MS_channel_2nd"/>
    <property type="match status" value="1"/>
</dbReference>
<dbReference type="InterPro" id="IPR006685">
    <property type="entry name" value="MscS_channel_2nd"/>
</dbReference>
<sequence length="893" mass="99149">MQNRHSSRASRTSGFIPLGGGGTSQNEMDNGIPLTAVRSNASTGARKPVIGNSTSFESSQTANEKGEAHQRHAGRRRKQGNLGRSGTGDTEDVRLNAMGRLYAKIVGFSVITRYMVYVVPVGILLAVPLVVIALMDKKSDIPLGAITKKNAKGEDETTEGPPLFKLFLWIEITWLTLWAAKIVAFFIPKIFMFFCGIVSRGVRKYATILSNLTITLSLLLWALATWITFMKLFEKSFDADIQWVVILQRIFGALFVSSALLLAEKAIVQLISVSYHQRSFANRIKASKREIHLLGLLYDASRTLFPMYCREFADEDYVINDSIEMMLRKKAGRKKNGAATPMKLIGDAARFGDKVTSAFGNIAHEITGKQVFNPNSAHSIVLEALEKRVPSEALARRIWMSFVLEGKDALYLEDFQEVLGPAYKDEAEEAFNAIDSDINGDISLDEMVRKVVEMGTERKAIGEGMKDIGQALRVFDSVLLFVVFLLVIFVFLVFFKSSFVTTIISAGTTFLSLSFVFAVTAQEFLGSCIFLFVKHPFDVGDRVEITSTQMMVDRISLLYTVFTRLDTMQTVQIPNIQLNNLWIDNISRSKAMSETVELNVSYDTSFEDIELLRSEMEKFVRAPENSRDFQPDFSISVGGVGNLDKMLLYISIKHKSNWHNDKVRGTRRSKFMCALAIALKKVPIYGPGGGAEALGGPTNPTYSVAVTDQFASAAREAASKEKEAGRMVPTHVGQTEAEARETEQHAVTELNNRPLMVETQGLWDPSERDDRSPGGHDASEDPRRSRDIESVRTELLNRASTRGRRRAGEGLQNLTPTDSHAVSHHHATSPRLETFDEEARTGMPSTFYDLNRGQSGAAAPMEEDEQGLHPTGSQHMPHRGPSYRGPSPSHGQR</sequence>
<evidence type="ECO:0000313" key="8">
    <source>
        <dbReference type="EMBL" id="OAQ80000.1"/>
    </source>
</evidence>
<feature type="compositionally biased region" description="Basic and acidic residues" evidence="5">
    <location>
        <begin position="765"/>
        <end position="792"/>
    </location>
</feature>
<dbReference type="PROSITE" id="PS50222">
    <property type="entry name" value="EF_HAND_2"/>
    <property type="match status" value="1"/>
</dbReference>
<keyword evidence="4 6" id="KW-0472">Membrane</keyword>
<gene>
    <name evidence="8" type="ORF">VFPBJ_05585</name>
</gene>
<dbReference type="Pfam" id="PF25886">
    <property type="entry name" value="Msy1"/>
    <property type="match status" value="1"/>
</dbReference>
<dbReference type="GO" id="GO:0004674">
    <property type="term" value="F:protein serine/threonine kinase activity"/>
    <property type="evidence" value="ECO:0007669"/>
    <property type="project" value="UniProtKB-KW"/>
</dbReference>
<evidence type="ECO:0000259" key="7">
    <source>
        <dbReference type="PROSITE" id="PS50222"/>
    </source>
</evidence>
<dbReference type="GO" id="GO:0005509">
    <property type="term" value="F:calcium ion binding"/>
    <property type="evidence" value="ECO:0007669"/>
    <property type="project" value="InterPro"/>
</dbReference>
<dbReference type="SUPFAM" id="SSF50182">
    <property type="entry name" value="Sm-like ribonucleoproteins"/>
    <property type="match status" value="1"/>
</dbReference>
<organism evidence="8 9">
    <name type="scientific">Purpureocillium lilacinum</name>
    <name type="common">Paecilomyces lilacinus</name>
    <dbReference type="NCBI Taxonomy" id="33203"/>
    <lineage>
        <taxon>Eukaryota</taxon>
        <taxon>Fungi</taxon>
        <taxon>Dikarya</taxon>
        <taxon>Ascomycota</taxon>
        <taxon>Pezizomycotina</taxon>
        <taxon>Sordariomycetes</taxon>
        <taxon>Hypocreomycetidae</taxon>
        <taxon>Hypocreales</taxon>
        <taxon>Ophiocordycipitaceae</taxon>
        <taxon>Purpureocillium</taxon>
    </lineage>
</organism>
<dbReference type="InterPro" id="IPR011992">
    <property type="entry name" value="EF-hand-dom_pair"/>
</dbReference>
<evidence type="ECO:0000256" key="1">
    <source>
        <dbReference type="ARBA" id="ARBA00004370"/>
    </source>
</evidence>
<feature type="transmembrane region" description="Helical" evidence="6">
    <location>
        <begin position="208"/>
        <end position="229"/>
    </location>
</feature>
<evidence type="ECO:0000256" key="3">
    <source>
        <dbReference type="ARBA" id="ARBA00022989"/>
    </source>
</evidence>
<keyword evidence="2 6" id="KW-0812">Transmembrane</keyword>
<dbReference type="EMBL" id="LSBH01000004">
    <property type="protein sequence ID" value="OAQ80000.1"/>
    <property type="molecule type" value="Genomic_DNA"/>
</dbReference>
<dbReference type="GO" id="GO:0016020">
    <property type="term" value="C:membrane"/>
    <property type="evidence" value="ECO:0007669"/>
    <property type="project" value="UniProtKB-SubCell"/>
</dbReference>
<evidence type="ECO:0000256" key="6">
    <source>
        <dbReference type="SAM" id="Phobius"/>
    </source>
</evidence>
<reference evidence="8 9" key="1">
    <citation type="submission" date="2016-01" db="EMBL/GenBank/DDBJ databases">
        <title>Biosynthesis of antibiotic leucinostatins and their inhibition on Phytophthora in bio-control Purpureocillium lilacinum.</title>
        <authorList>
            <person name="Wang G."/>
            <person name="Liu Z."/>
            <person name="Lin R."/>
            <person name="Li E."/>
            <person name="Mao Z."/>
            <person name="Ling J."/>
            <person name="Yin W."/>
            <person name="Xie B."/>
        </authorList>
    </citation>
    <scope>NUCLEOTIDE SEQUENCE [LARGE SCALE GENOMIC DNA]</scope>
    <source>
        <strain evidence="8">PLBJ-1</strain>
    </source>
</reference>
<evidence type="ECO:0000256" key="4">
    <source>
        <dbReference type="ARBA" id="ARBA00023136"/>
    </source>
</evidence>
<dbReference type="Gene3D" id="2.30.30.60">
    <property type="match status" value="1"/>
</dbReference>
<keyword evidence="3 6" id="KW-1133">Transmembrane helix</keyword>
<evidence type="ECO:0000256" key="5">
    <source>
        <dbReference type="SAM" id="MobiDB-lite"/>
    </source>
</evidence>
<dbReference type="AlphaFoldDB" id="A0A179GRM5"/>
<dbReference type="GO" id="GO:0006874">
    <property type="term" value="P:intracellular calcium ion homeostasis"/>
    <property type="evidence" value="ECO:0007669"/>
    <property type="project" value="TreeGrafter"/>
</dbReference>
<name>A0A179GRM5_PURLI</name>
<keyword evidence="8" id="KW-0723">Serine/threonine-protein kinase</keyword>
<keyword evidence="8" id="KW-0418">Kinase</keyword>
<dbReference type="Proteomes" id="UP000078240">
    <property type="component" value="Unassembled WGS sequence"/>
</dbReference>
<feature type="transmembrane region" description="Helical" evidence="6">
    <location>
        <begin position="114"/>
        <end position="135"/>
    </location>
</feature>
<evidence type="ECO:0000256" key="2">
    <source>
        <dbReference type="ARBA" id="ARBA00022692"/>
    </source>
</evidence>
<comment type="caution">
    <text evidence="8">The sequence shown here is derived from an EMBL/GenBank/DDBJ whole genome shotgun (WGS) entry which is preliminary data.</text>
</comment>